<gene>
    <name evidence="2" type="ORF">FGF66_11510</name>
</gene>
<dbReference type="AlphaFoldDB" id="A0A5C4S0N0"/>
<dbReference type="PANTHER" id="PTHR40076">
    <property type="entry name" value="MEMBRANE PROTEIN-RELATED"/>
    <property type="match status" value="1"/>
</dbReference>
<evidence type="ECO:0000313" key="3">
    <source>
        <dbReference type="Proteomes" id="UP000308271"/>
    </source>
</evidence>
<feature type="transmembrane region" description="Helical" evidence="1">
    <location>
        <begin position="137"/>
        <end position="164"/>
    </location>
</feature>
<feature type="transmembrane region" description="Helical" evidence="1">
    <location>
        <begin position="97"/>
        <end position="116"/>
    </location>
</feature>
<keyword evidence="1" id="KW-0812">Transmembrane</keyword>
<keyword evidence="3" id="KW-1185">Reference proteome</keyword>
<accession>A0A5C4S0N0</accession>
<dbReference type="InterPro" id="IPR010380">
    <property type="entry name" value="DUF975"/>
</dbReference>
<organism evidence="2 3">
    <name type="scientific">Chlorobaculum thiosulfatiphilum</name>
    <name type="common">Chlorobium limicola f.sp. thiosulfatophilum</name>
    <dbReference type="NCBI Taxonomy" id="115852"/>
    <lineage>
        <taxon>Bacteria</taxon>
        <taxon>Pseudomonadati</taxon>
        <taxon>Chlorobiota</taxon>
        <taxon>Chlorobiia</taxon>
        <taxon>Chlorobiales</taxon>
        <taxon>Chlorobiaceae</taxon>
        <taxon>Chlorobaculum</taxon>
    </lineage>
</organism>
<evidence type="ECO:0008006" key="4">
    <source>
        <dbReference type="Google" id="ProtNLM"/>
    </source>
</evidence>
<evidence type="ECO:0000256" key="1">
    <source>
        <dbReference type="SAM" id="Phobius"/>
    </source>
</evidence>
<reference evidence="2 3" key="1">
    <citation type="submission" date="2019-05" db="EMBL/GenBank/DDBJ databases">
        <title>Draft Whole-Genome sequence of the green sulfur bacterium Chlorobaculum thiosulfatiphilum DSM 249.</title>
        <authorList>
            <person name="Meyer T.E."/>
            <person name="Kyndt J.A."/>
        </authorList>
    </citation>
    <scope>NUCLEOTIDE SEQUENCE [LARGE SCALE GENOMIC DNA]</scope>
    <source>
        <strain evidence="2 3">DSM 249</strain>
    </source>
</reference>
<comment type="caution">
    <text evidence="2">The sequence shown here is derived from an EMBL/GenBank/DDBJ whole genome shotgun (WGS) entry which is preliminary data.</text>
</comment>
<keyword evidence="1" id="KW-1133">Transmembrane helix</keyword>
<feature type="transmembrane region" description="Helical" evidence="1">
    <location>
        <begin position="72"/>
        <end position="91"/>
    </location>
</feature>
<feature type="transmembrane region" description="Helical" evidence="1">
    <location>
        <begin position="35"/>
        <end position="60"/>
    </location>
</feature>
<name>A0A5C4S0N0_CHLTI</name>
<proteinExistence type="predicted"/>
<sequence length="188" mass="20473">MQKGWEMFREHIGEFIGFTLVIFVASAVSSKMGVFGSLLFSALAAPLYAGYSVAAFRLVSGQPLQFSDFFKGFNYFLPLFLAGLASGILVAVGMALLLLPGIYLAVGYILTTFLIIDHRMEFWQAMETSRKIVTKNWFAFFVLAIVLFLVNLLGVLALGVGLLVTAPVTACAAAIAYKEIVGLHSAEW</sequence>
<feature type="transmembrane region" description="Helical" evidence="1">
    <location>
        <begin position="12"/>
        <end position="29"/>
    </location>
</feature>
<dbReference type="EMBL" id="VDCH01000035">
    <property type="protein sequence ID" value="TNJ36805.1"/>
    <property type="molecule type" value="Genomic_DNA"/>
</dbReference>
<keyword evidence="1" id="KW-0472">Membrane</keyword>
<dbReference type="PANTHER" id="PTHR40076:SF1">
    <property type="entry name" value="MEMBRANE PROTEIN"/>
    <property type="match status" value="1"/>
</dbReference>
<evidence type="ECO:0000313" key="2">
    <source>
        <dbReference type="EMBL" id="TNJ36805.1"/>
    </source>
</evidence>
<dbReference type="OrthoDB" id="825622at2"/>
<dbReference type="Proteomes" id="UP000308271">
    <property type="component" value="Unassembled WGS sequence"/>
</dbReference>
<protein>
    <recommendedName>
        <fullName evidence="4">DUF975 family protein</fullName>
    </recommendedName>
</protein>